<evidence type="ECO:0000256" key="1">
    <source>
        <dbReference type="ARBA" id="ARBA00009437"/>
    </source>
</evidence>
<proteinExistence type="inferred from homology"/>
<dbReference type="Pfam" id="PF00126">
    <property type="entry name" value="HTH_1"/>
    <property type="match status" value="1"/>
</dbReference>
<dbReference type="GO" id="GO:0006351">
    <property type="term" value="P:DNA-templated transcription"/>
    <property type="evidence" value="ECO:0007669"/>
    <property type="project" value="TreeGrafter"/>
</dbReference>
<evidence type="ECO:0000313" key="7">
    <source>
        <dbReference type="Proteomes" id="UP000295606"/>
    </source>
</evidence>
<dbReference type="GO" id="GO:0003700">
    <property type="term" value="F:DNA-binding transcription factor activity"/>
    <property type="evidence" value="ECO:0007669"/>
    <property type="project" value="InterPro"/>
</dbReference>
<organism evidence="6 7">
    <name type="scientific">Paraburkholderia guartelaensis</name>
    <dbReference type="NCBI Taxonomy" id="2546446"/>
    <lineage>
        <taxon>Bacteria</taxon>
        <taxon>Pseudomonadati</taxon>
        <taxon>Pseudomonadota</taxon>
        <taxon>Betaproteobacteria</taxon>
        <taxon>Burkholderiales</taxon>
        <taxon>Burkholderiaceae</taxon>
        <taxon>Paraburkholderia</taxon>
    </lineage>
</organism>
<feature type="domain" description="HTH lysR-type" evidence="5">
    <location>
        <begin position="1"/>
        <end position="59"/>
    </location>
</feature>
<reference evidence="6 7" key="1">
    <citation type="submission" date="2019-03" db="EMBL/GenBank/DDBJ databases">
        <title>Paraburkholderia sp. isolated from native Mimosa gymnas in Guartela State Park, Brazil.</title>
        <authorList>
            <person name="Paulitsch F."/>
            <person name="Hungria M."/>
            <person name="Delamuta J.R.M."/>
            <person name="Ribeiro R.A."/>
            <person name="Dall'Agnol R."/>
            <person name="Silva J.S.B."/>
        </authorList>
    </citation>
    <scope>NUCLEOTIDE SEQUENCE [LARGE SCALE GENOMIC DNA]</scope>
    <source>
        <strain evidence="6 7">CNPSo 3008</strain>
    </source>
</reference>
<dbReference type="RefSeq" id="WP_133183025.1">
    <property type="nucleotide sequence ID" value="NZ_SMOD01000008.1"/>
</dbReference>
<keyword evidence="3" id="KW-0238">DNA-binding</keyword>
<evidence type="ECO:0000256" key="4">
    <source>
        <dbReference type="ARBA" id="ARBA00023163"/>
    </source>
</evidence>
<sequence length="307" mass="33670">MDKFDAMRIFVRVVESGTFTKAAETLNIQKPTVTRLVQLLEDELATKLLNRTTRRVTVTPDGAAYYDRAVRLLADLEELENSMTGVKANPKGRLRIDLPRPLAHSVVVPALPDFLARYPDIDLEIGASDTPVDLIADNVDCALRIGTLTDQLLVARRVGFSHMGICASPGYWKRHGKPAHPGEINVHHTVIHMISARTAKPFPLVAHHDGESVDIQGKRTILCNDVSTCADLAKAGLGIVICGTFMTAPLVASGELKICLEAWKIPPMPVSVVYPPNRHLSTKVRVFVDWIVELFAAHPSQVKPDNG</sequence>
<dbReference type="CDD" id="cd08472">
    <property type="entry name" value="PBP2_CrgA_like_3"/>
    <property type="match status" value="1"/>
</dbReference>
<dbReference type="InterPro" id="IPR000847">
    <property type="entry name" value="LysR_HTH_N"/>
</dbReference>
<evidence type="ECO:0000256" key="3">
    <source>
        <dbReference type="ARBA" id="ARBA00023125"/>
    </source>
</evidence>
<keyword evidence="4" id="KW-0804">Transcription</keyword>
<accession>A0A4R5LEW4</accession>
<dbReference type="AlphaFoldDB" id="A0A4R5LEW4"/>
<dbReference type="InterPro" id="IPR036390">
    <property type="entry name" value="WH_DNA-bd_sf"/>
</dbReference>
<comment type="similarity">
    <text evidence="1">Belongs to the LysR transcriptional regulatory family.</text>
</comment>
<dbReference type="EMBL" id="SMOD01000008">
    <property type="protein sequence ID" value="TDG08116.1"/>
    <property type="molecule type" value="Genomic_DNA"/>
</dbReference>
<dbReference type="PANTHER" id="PTHR30537">
    <property type="entry name" value="HTH-TYPE TRANSCRIPTIONAL REGULATOR"/>
    <property type="match status" value="1"/>
</dbReference>
<dbReference type="InterPro" id="IPR058163">
    <property type="entry name" value="LysR-type_TF_proteobact-type"/>
</dbReference>
<name>A0A4R5LEW4_9BURK</name>
<evidence type="ECO:0000259" key="5">
    <source>
        <dbReference type="PROSITE" id="PS50931"/>
    </source>
</evidence>
<evidence type="ECO:0000313" key="6">
    <source>
        <dbReference type="EMBL" id="TDG08116.1"/>
    </source>
</evidence>
<protein>
    <submittedName>
        <fullName evidence="6">LysR family transcriptional regulator</fullName>
    </submittedName>
</protein>
<dbReference type="InterPro" id="IPR005119">
    <property type="entry name" value="LysR_subst-bd"/>
</dbReference>
<dbReference type="Pfam" id="PF03466">
    <property type="entry name" value="LysR_substrate"/>
    <property type="match status" value="1"/>
</dbReference>
<dbReference type="PANTHER" id="PTHR30537:SF17">
    <property type="entry name" value="LYSR-FAMILY REGULATORY PROTEIN"/>
    <property type="match status" value="1"/>
</dbReference>
<gene>
    <name evidence="6" type="ORF">E1N52_12090</name>
</gene>
<dbReference type="InterPro" id="IPR036388">
    <property type="entry name" value="WH-like_DNA-bd_sf"/>
</dbReference>
<evidence type="ECO:0000256" key="2">
    <source>
        <dbReference type="ARBA" id="ARBA00023015"/>
    </source>
</evidence>
<dbReference type="PRINTS" id="PR00039">
    <property type="entry name" value="HTHLYSR"/>
</dbReference>
<dbReference type="SUPFAM" id="SSF46785">
    <property type="entry name" value="Winged helix' DNA-binding domain"/>
    <property type="match status" value="1"/>
</dbReference>
<dbReference type="Gene3D" id="1.10.10.10">
    <property type="entry name" value="Winged helix-like DNA-binding domain superfamily/Winged helix DNA-binding domain"/>
    <property type="match status" value="1"/>
</dbReference>
<dbReference type="SUPFAM" id="SSF53850">
    <property type="entry name" value="Periplasmic binding protein-like II"/>
    <property type="match status" value="1"/>
</dbReference>
<dbReference type="OrthoDB" id="9076738at2"/>
<dbReference type="PROSITE" id="PS50931">
    <property type="entry name" value="HTH_LYSR"/>
    <property type="match status" value="1"/>
</dbReference>
<dbReference type="GO" id="GO:0043565">
    <property type="term" value="F:sequence-specific DNA binding"/>
    <property type="evidence" value="ECO:0007669"/>
    <property type="project" value="TreeGrafter"/>
</dbReference>
<dbReference type="FunFam" id="1.10.10.10:FF:000001">
    <property type="entry name" value="LysR family transcriptional regulator"/>
    <property type="match status" value="1"/>
</dbReference>
<keyword evidence="2" id="KW-0805">Transcription regulation</keyword>
<dbReference type="Gene3D" id="3.40.190.290">
    <property type="match status" value="1"/>
</dbReference>
<comment type="caution">
    <text evidence="6">The sequence shown here is derived from an EMBL/GenBank/DDBJ whole genome shotgun (WGS) entry which is preliminary data.</text>
</comment>
<dbReference type="Proteomes" id="UP000295606">
    <property type="component" value="Unassembled WGS sequence"/>
</dbReference>